<proteinExistence type="predicted"/>
<protein>
    <submittedName>
        <fullName evidence="1">Uncharacterized protein</fullName>
    </submittedName>
</protein>
<reference evidence="1" key="1">
    <citation type="submission" date="2018-05" db="EMBL/GenBank/DDBJ databases">
        <authorList>
            <person name="Lanie J.A."/>
            <person name="Ng W.-L."/>
            <person name="Kazmierczak K.M."/>
            <person name="Andrzejewski T.M."/>
            <person name="Davidsen T.M."/>
            <person name="Wayne K.J."/>
            <person name="Tettelin H."/>
            <person name="Glass J.I."/>
            <person name="Rusch D."/>
            <person name="Podicherti R."/>
            <person name="Tsui H.-C.T."/>
            <person name="Winkler M.E."/>
        </authorList>
    </citation>
    <scope>NUCLEOTIDE SEQUENCE</scope>
</reference>
<name>A0A381WWN2_9ZZZZ</name>
<dbReference type="InterPro" id="IPR026893">
    <property type="entry name" value="Tyr/Ser_Pase_IphP-type"/>
</dbReference>
<dbReference type="GO" id="GO:0004721">
    <property type="term" value="F:phosphoprotein phosphatase activity"/>
    <property type="evidence" value="ECO:0007669"/>
    <property type="project" value="InterPro"/>
</dbReference>
<dbReference type="PROSITE" id="PS51257">
    <property type="entry name" value="PROKAR_LIPOPROTEIN"/>
    <property type="match status" value="1"/>
</dbReference>
<accession>A0A381WWN2</accession>
<dbReference type="Gene3D" id="3.90.190.10">
    <property type="entry name" value="Protein tyrosine phosphatase superfamily"/>
    <property type="match status" value="1"/>
</dbReference>
<feature type="non-terminal residue" evidence="1">
    <location>
        <position position="88"/>
    </location>
</feature>
<dbReference type="EMBL" id="UINC01013138">
    <property type="protein sequence ID" value="SVA56949.1"/>
    <property type="molecule type" value="Genomic_DNA"/>
</dbReference>
<organism evidence="1">
    <name type="scientific">marine metagenome</name>
    <dbReference type="NCBI Taxonomy" id="408172"/>
    <lineage>
        <taxon>unclassified sequences</taxon>
        <taxon>metagenomes</taxon>
        <taxon>ecological metagenomes</taxon>
    </lineage>
</organism>
<sequence>MKLITYFTSSLCILLLSCSQVTSDLPGLQRPIPSELPADIREEYRKLPLKGAHNFRELGGYRTQDNKSVKWGILFRSDELHDLTEEDI</sequence>
<dbReference type="SUPFAM" id="SSF52799">
    <property type="entry name" value="(Phosphotyrosine protein) phosphatases II"/>
    <property type="match status" value="1"/>
</dbReference>
<evidence type="ECO:0000313" key="1">
    <source>
        <dbReference type="EMBL" id="SVA56949.1"/>
    </source>
</evidence>
<gene>
    <name evidence="1" type="ORF">METZ01_LOCUS109803</name>
</gene>
<dbReference type="AlphaFoldDB" id="A0A381WWN2"/>
<dbReference type="InterPro" id="IPR029021">
    <property type="entry name" value="Prot-tyrosine_phosphatase-like"/>
</dbReference>
<dbReference type="Pfam" id="PF13350">
    <property type="entry name" value="Y_phosphatase3"/>
    <property type="match status" value="1"/>
</dbReference>